<keyword evidence="1" id="KW-0489">Methyltransferase</keyword>
<dbReference type="AlphaFoldDB" id="A0AA41SIF9"/>
<evidence type="ECO:0000256" key="1">
    <source>
        <dbReference type="PROSITE-ProRule" id="PRU01023"/>
    </source>
</evidence>
<evidence type="ECO:0000259" key="2">
    <source>
        <dbReference type="PROSITE" id="PS51686"/>
    </source>
</evidence>
<evidence type="ECO:0000313" key="3">
    <source>
        <dbReference type="EMBL" id="MCL7035033.1"/>
    </source>
</evidence>
<dbReference type="InterPro" id="IPR001678">
    <property type="entry name" value="MeTrfase_RsmB-F_NOP2_dom"/>
</dbReference>
<comment type="caution">
    <text evidence="1">Lacks conserved residue(s) required for the propagation of feature annotation.</text>
</comment>
<gene>
    <name evidence="3" type="ORF">MKW94_027656</name>
</gene>
<evidence type="ECO:0000313" key="4">
    <source>
        <dbReference type="Proteomes" id="UP001177140"/>
    </source>
</evidence>
<keyword evidence="4" id="KW-1185">Reference proteome</keyword>
<reference evidence="3" key="1">
    <citation type="submission" date="2022-03" db="EMBL/GenBank/DDBJ databases">
        <title>A functionally conserved STORR gene fusion in Papaver species that diverged 16.8 million years ago.</title>
        <authorList>
            <person name="Catania T."/>
        </authorList>
    </citation>
    <scope>NUCLEOTIDE SEQUENCE</scope>
    <source>
        <strain evidence="3">S-191538</strain>
    </source>
</reference>
<keyword evidence="1" id="KW-0694">RNA-binding</keyword>
<comment type="similarity">
    <text evidence="1">Belongs to the class I-like SAM-binding methyltransferase superfamily. RsmB/NOP family.</text>
</comment>
<organism evidence="3 4">
    <name type="scientific">Papaver nudicaule</name>
    <name type="common">Iceland poppy</name>
    <dbReference type="NCBI Taxonomy" id="74823"/>
    <lineage>
        <taxon>Eukaryota</taxon>
        <taxon>Viridiplantae</taxon>
        <taxon>Streptophyta</taxon>
        <taxon>Embryophyta</taxon>
        <taxon>Tracheophyta</taxon>
        <taxon>Spermatophyta</taxon>
        <taxon>Magnoliopsida</taxon>
        <taxon>Ranunculales</taxon>
        <taxon>Papaveraceae</taxon>
        <taxon>Papaveroideae</taxon>
        <taxon>Papaver</taxon>
    </lineage>
</organism>
<dbReference type="Gene3D" id="3.40.50.150">
    <property type="entry name" value="Vaccinia Virus protein VP39"/>
    <property type="match status" value="1"/>
</dbReference>
<proteinExistence type="inferred from homology"/>
<keyword evidence="1" id="KW-0949">S-adenosyl-L-methionine</keyword>
<dbReference type="GO" id="GO:0003723">
    <property type="term" value="F:RNA binding"/>
    <property type="evidence" value="ECO:0007669"/>
    <property type="project" value="UniProtKB-UniRule"/>
</dbReference>
<comment type="caution">
    <text evidence="3">The sequence shown here is derived from an EMBL/GenBank/DDBJ whole genome shotgun (WGS) entry which is preliminary data.</text>
</comment>
<dbReference type="SUPFAM" id="SSF53335">
    <property type="entry name" value="S-adenosyl-L-methionine-dependent methyltransferases"/>
    <property type="match status" value="1"/>
</dbReference>
<sequence length="175" mass="19381">MVYSTCSMNPVENEAVVAEILRRCGGSVELLDVSTELPELIRRPGIKSWKVRDKGAWLASYKDVMRYRRTAIVPSMFPSGQGIDDETAVPSGLDENMVPPGNDSEMDNVEEKRESGCNVDSDHVSEQSEILVSPTDALEMEVSDLPLERCMRIVPHDQNTGAFFIAILQKVSPLP</sequence>
<dbReference type="Proteomes" id="UP001177140">
    <property type="component" value="Unassembled WGS sequence"/>
</dbReference>
<accession>A0AA41SIF9</accession>
<dbReference type="InterPro" id="IPR023267">
    <property type="entry name" value="RCMT"/>
</dbReference>
<protein>
    <recommendedName>
        <fullName evidence="2">SAM-dependent MTase RsmB/NOP-type domain-containing protein</fullName>
    </recommendedName>
</protein>
<dbReference type="InterPro" id="IPR029063">
    <property type="entry name" value="SAM-dependent_MTases_sf"/>
</dbReference>
<dbReference type="GO" id="GO:0001510">
    <property type="term" value="P:RNA methylation"/>
    <property type="evidence" value="ECO:0007669"/>
    <property type="project" value="InterPro"/>
</dbReference>
<feature type="domain" description="SAM-dependent MTase RsmB/NOP-type" evidence="2">
    <location>
        <begin position="1"/>
        <end position="171"/>
    </location>
</feature>
<feature type="non-terminal residue" evidence="3">
    <location>
        <position position="175"/>
    </location>
</feature>
<keyword evidence="1" id="KW-0808">Transferase</keyword>
<dbReference type="PANTHER" id="PTHR22808:SF1">
    <property type="entry name" value="RNA CYTOSINE-C(5)-METHYLTRANSFERASE NSUN2-RELATED"/>
    <property type="match status" value="1"/>
</dbReference>
<feature type="active site" description="Nucleophile" evidence="1">
    <location>
        <position position="6"/>
    </location>
</feature>
<name>A0AA41SIF9_PAPNU</name>
<dbReference type="GO" id="GO:0008173">
    <property type="term" value="F:RNA methyltransferase activity"/>
    <property type="evidence" value="ECO:0007669"/>
    <property type="project" value="InterPro"/>
</dbReference>
<dbReference type="PANTHER" id="PTHR22808">
    <property type="entry name" value="NCL1 YEAST -RELATED NOL1/NOP2/FMU SUN DOMAIN-CONTAINING"/>
    <property type="match status" value="1"/>
</dbReference>
<dbReference type="PROSITE" id="PS51686">
    <property type="entry name" value="SAM_MT_RSMB_NOP"/>
    <property type="match status" value="1"/>
</dbReference>
<dbReference type="EMBL" id="JAJJMA010152640">
    <property type="protein sequence ID" value="MCL7035033.1"/>
    <property type="molecule type" value="Genomic_DNA"/>
</dbReference>